<keyword evidence="6" id="KW-1185">Reference proteome</keyword>
<dbReference type="InterPro" id="IPR028082">
    <property type="entry name" value="Peripla_BP_I"/>
</dbReference>
<evidence type="ECO:0000313" key="5">
    <source>
        <dbReference type="EMBL" id="NEN80274.1"/>
    </source>
</evidence>
<evidence type="ECO:0000256" key="3">
    <source>
        <dbReference type="ARBA" id="ARBA00023163"/>
    </source>
</evidence>
<dbReference type="InterPro" id="IPR046335">
    <property type="entry name" value="LacI/GalR-like_sensor"/>
</dbReference>
<dbReference type="Pfam" id="PF13377">
    <property type="entry name" value="Peripla_BP_3"/>
    <property type="match status" value="1"/>
</dbReference>
<dbReference type="SMART" id="SM00354">
    <property type="entry name" value="HTH_LACI"/>
    <property type="match status" value="1"/>
</dbReference>
<proteinExistence type="predicted"/>
<accession>A0A6P0HPX8</accession>
<dbReference type="PROSITE" id="PS00356">
    <property type="entry name" value="HTH_LACI_1"/>
    <property type="match status" value="1"/>
</dbReference>
<dbReference type="EMBL" id="JAAGXA010000017">
    <property type="protein sequence ID" value="NEN80274.1"/>
    <property type="molecule type" value="Genomic_DNA"/>
</dbReference>
<protein>
    <submittedName>
        <fullName evidence="5">LacI family transcriptional regulator</fullName>
    </submittedName>
</protein>
<dbReference type="Gene3D" id="1.10.260.40">
    <property type="entry name" value="lambda repressor-like DNA-binding domains"/>
    <property type="match status" value="1"/>
</dbReference>
<dbReference type="PANTHER" id="PTHR30146:SF109">
    <property type="entry name" value="HTH-TYPE TRANSCRIPTIONAL REGULATOR GALS"/>
    <property type="match status" value="1"/>
</dbReference>
<dbReference type="Gene3D" id="3.40.50.2300">
    <property type="match status" value="2"/>
</dbReference>
<dbReference type="AlphaFoldDB" id="A0A6P0HPX8"/>
<evidence type="ECO:0000313" key="6">
    <source>
        <dbReference type="Proteomes" id="UP000468687"/>
    </source>
</evidence>
<feature type="domain" description="HTH lacI-type" evidence="4">
    <location>
        <begin position="3"/>
        <end position="57"/>
    </location>
</feature>
<sequence length="333" mass="35640">MQAQVRDVARLAGVSSGTVSNALNHPEKVSPATRERVQQAIAELGFVPNIAARQLRRGTNDSIGMIVLDIANPFFTAVARGVEERLSGVGRPLVMAHSGQDHEREKAYLDLFAEQRLSGVLVTPVGQVLDRLRRLRDRGTAIVVVDRKTGAREFSSVSVDDTLGGTLATQHLLDVGRRRIAFLGGPERLTQIKHRLGAARRAVEQHGSGEVWHVDSPTLDVEAGRVGAAALLDLPPGRRPDAIFAANDLVALGVLQTLTLAGVRVPDDIAIVGYDDNEFAAAAAIPLTSVRQPAVEMGAAATGRLLEVIEDPHAKVEHIVLSPELVVRRSTVA</sequence>
<keyword evidence="1" id="KW-0805">Transcription regulation</keyword>
<dbReference type="Proteomes" id="UP000468687">
    <property type="component" value="Unassembled WGS sequence"/>
</dbReference>
<dbReference type="GO" id="GO:0003700">
    <property type="term" value="F:DNA-binding transcription factor activity"/>
    <property type="evidence" value="ECO:0007669"/>
    <property type="project" value="TreeGrafter"/>
</dbReference>
<reference evidence="5 6" key="1">
    <citation type="journal article" date="2014" name="Int. J. Syst. Evol. Microbiol.">
        <title>Nocardioides zeae sp. nov., isolated from the stem of Zea mays.</title>
        <authorList>
            <person name="Glaeser S.P."/>
            <person name="McInroy J.A."/>
            <person name="Busse H.J."/>
            <person name="Kampfer P."/>
        </authorList>
    </citation>
    <scope>NUCLEOTIDE SEQUENCE [LARGE SCALE GENOMIC DNA]</scope>
    <source>
        <strain evidence="5 6">JCM 30728</strain>
    </source>
</reference>
<evidence type="ECO:0000256" key="1">
    <source>
        <dbReference type="ARBA" id="ARBA00023015"/>
    </source>
</evidence>
<dbReference type="Pfam" id="PF00356">
    <property type="entry name" value="LacI"/>
    <property type="match status" value="1"/>
</dbReference>
<dbReference type="GO" id="GO:0000976">
    <property type="term" value="F:transcription cis-regulatory region binding"/>
    <property type="evidence" value="ECO:0007669"/>
    <property type="project" value="TreeGrafter"/>
</dbReference>
<name>A0A6P0HPX8_9ACTN</name>
<gene>
    <name evidence="5" type="ORF">G3T38_18615</name>
</gene>
<dbReference type="SUPFAM" id="SSF53822">
    <property type="entry name" value="Periplasmic binding protein-like I"/>
    <property type="match status" value="1"/>
</dbReference>
<evidence type="ECO:0000259" key="4">
    <source>
        <dbReference type="PROSITE" id="PS50932"/>
    </source>
</evidence>
<dbReference type="CDD" id="cd01392">
    <property type="entry name" value="HTH_LacI"/>
    <property type="match status" value="1"/>
</dbReference>
<dbReference type="SUPFAM" id="SSF47413">
    <property type="entry name" value="lambda repressor-like DNA-binding domains"/>
    <property type="match status" value="1"/>
</dbReference>
<evidence type="ECO:0000256" key="2">
    <source>
        <dbReference type="ARBA" id="ARBA00023125"/>
    </source>
</evidence>
<organism evidence="5 6">
    <name type="scientific">Nocardioides zeae</name>
    <dbReference type="NCBI Taxonomy" id="1457234"/>
    <lineage>
        <taxon>Bacteria</taxon>
        <taxon>Bacillati</taxon>
        <taxon>Actinomycetota</taxon>
        <taxon>Actinomycetes</taxon>
        <taxon>Propionibacteriales</taxon>
        <taxon>Nocardioidaceae</taxon>
        <taxon>Nocardioides</taxon>
    </lineage>
</organism>
<dbReference type="InterPro" id="IPR000843">
    <property type="entry name" value="HTH_LacI"/>
</dbReference>
<dbReference type="InterPro" id="IPR010982">
    <property type="entry name" value="Lambda_DNA-bd_dom_sf"/>
</dbReference>
<keyword evidence="3" id="KW-0804">Transcription</keyword>
<dbReference type="PROSITE" id="PS50932">
    <property type="entry name" value="HTH_LACI_2"/>
    <property type="match status" value="1"/>
</dbReference>
<keyword evidence="2" id="KW-0238">DNA-binding</keyword>
<comment type="caution">
    <text evidence="5">The sequence shown here is derived from an EMBL/GenBank/DDBJ whole genome shotgun (WGS) entry which is preliminary data.</text>
</comment>
<dbReference type="RefSeq" id="WP_163774069.1">
    <property type="nucleotide sequence ID" value="NZ_JAAGXA010000017.1"/>
</dbReference>
<dbReference type="PANTHER" id="PTHR30146">
    <property type="entry name" value="LACI-RELATED TRANSCRIPTIONAL REPRESSOR"/>
    <property type="match status" value="1"/>
</dbReference>